<dbReference type="EMBL" id="BMML01000033">
    <property type="protein sequence ID" value="GGN40953.1"/>
    <property type="molecule type" value="Genomic_DNA"/>
</dbReference>
<protein>
    <submittedName>
        <fullName evidence="1">Uncharacterized protein</fullName>
    </submittedName>
</protein>
<dbReference type="Pfam" id="PF19979">
    <property type="entry name" value="DUF6415"/>
    <property type="match status" value="1"/>
</dbReference>
<evidence type="ECO:0000313" key="1">
    <source>
        <dbReference type="EMBL" id="GGN40953.1"/>
    </source>
</evidence>
<dbReference type="RefSeq" id="WP_189268643.1">
    <property type="nucleotide sequence ID" value="NZ_BMML01000033.1"/>
</dbReference>
<name>A0A917XMZ5_9ACTN</name>
<proteinExistence type="predicted"/>
<dbReference type="InterPro" id="IPR046300">
    <property type="entry name" value="DUF6415"/>
</dbReference>
<sequence>MTATTPRPADAIDIATIRATCERVLWSPSRFSTEETERLNSLVLGHIQLLVPELSSVTSHLSADDQDVAAHVLAETERRLQLPRNTPTYLWDMAVQCRAIVTLYDWAKCAPEPSPV</sequence>
<gene>
    <name evidence="1" type="ORF">GCM10011578_088750</name>
</gene>
<keyword evidence="2" id="KW-1185">Reference proteome</keyword>
<reference evidence="1" key="1">
    <citation type="journal article" date="2014" name="Int. J. Syst. Evol. Microbiol.">
        <title>Complete genome sequence of Corynebacterium casei LMG S-19264T (=DSM 44701T), isolated from a smear-ripened cheese.</title>
        <authorList>
            <consortium name="US DOE Joint Genome Institute (JGI-PGF)"/>
            <person name="Walter F."/>
            <person name="Albersmeier A."/>
            <person name="Kalinowski J."/>
            <person name="Ruckert C."/>
        </authorList>
    </citation>
    <scope>NUCLEOTIDE SEQUENCE</scope>
    <source>
        <strain evidence="1">CGMCC 4.7110</strain>
    </source>
</reference>
<evidence type="ECO:0000313" key="2">
    <source>
        <dbReference type="Proteomes" id="UP000653411"/>
    </source>
</evidence>
<dbReference type="Proteomes" id="UP000653411">
    <property type="component" value="Unassembled WGS sequence"/>
</dbReference>
<organism evidence="1 2">
    <name type="scientific">Streptomyces fuscichromogenes</name>
    <dbReference type="NCBI Taxonomy" id="1324013"/>
    <lineage>
        <taxon>Bacteria</taxon>
        <taxon>Bacillati</taxon>
        <taxon>Actinomycetota</taxon>
        <taxon>Actinomycetes</taxon>
        <taxon>Kitasatosporales</taxon>
        <taxon>Streptomycetaceae</taxon>
        <taxon>Streptomyces</taxon>
    </lineage>
</organism>
<comment type="caution">
    <text evidence="1">The sequence shown here is derived from an EMBL/GenBank/DDBJ whole genome shotgun (WGS) entry which is preliminary data.</text>
</comment>
<reference evidence="1" key="2">
    <citation type="submission" date="2020-09" db="EMBL/GenBank/DDBJ databases">
        <authorList>
            <person name="Sun Q."/>
            <person name="Zhou Y."/>
        </authorList>
    </citation>
    <scope>NUCLEOTIDE SEQUENCE</scope>
    <source>
        <strain evidence="1">CGMCC 4.7110</strain>
    </source>
</reference>
<dbReference type="AlphaFoldDB" id="A0A917XMZ5"/>
<accession>A0A917XMZ5</accession>